<dbReference type="AlphaFoldDB" id="A0A8J6NTP9"/>
<protein>
    <recommendedName>
        <fullName evidence="4">Holin of 3TMs, for gene-transfer release</fullName>
    </recommendedName>
</protein>
<name>A0A8J6NTP9_9BACT</name>
<keyword evidence="1" id="KW-0812">Transmembrane</keyword>
<feature type="transmembrane region" description="Helical" evidence="1">
    <location>
        <begin position="130"/>
        <end position="150"/>
    </location>
</feature>
<keyword evidence="1" id="KW-0472">Membrane</keyword>
<keyword evidence="1" id="KW-1133">Transmembrane helix</keyword>
<gene>
    <name evidence="2" type="ORF">H8D96_09295</name>
</gene>
<sequence length="215" mass="22760">MSFDIKQILGIAGDVALSFVPGASPVLKGLAGVAKMIGGETGQKIEGGIAMLSEGLSAAGKQPLSPEQQVEQEKIRSATEVGLAEIAYKDKKLGYDDQAGGRDIIKTALTSEDPLVRQARPKMMILLGKVAMLYTILTPILILDMGYLGIDKELISMTVNLILWQGGMLWSTFTAAFTGYTVARSADKKIAGMVGLGMEPSKLLGSLSRIGNKIS</sequence>
<evidence type="ECO:0000256" key="1">
    <source>
        <dbReference type="SAM" id="Phobius"/>
    </source>
</evidence>
<feature type="transmembrane region" description="Helical" evidence="1">
    <location>
        <begin position="162"/>
        <end position="183"/>
    </location>
</feature>
<accession>A0A8J6NTP9</accession>
<organism evidence="2 3">
    <name type="scientific">Candidatus Desulfatibia vada</name>
    <dbReference type="NCBI Taxonomy" id="2841696"/>
    <lineage>
        <taxon>Bacteria</taxon>
        <taxon>Pseudomonadati</taxon>
        <taxon>Thermodesulfobacteriota</taxon>
        <taxon>Desulfobacteria</taxon>
        <taxon>Desulfobacterales</taxon>
        <taxon>Desulfobacterales incertae sedis</taxon>
        <taxon>Candidatus Desulfatibia</taxon>
    </lineage>
</organism>
<comment type="caution">
    <text evidence="2">The sequence shown here is derived from an EMBL/GenBank/DDBJ whole genome shotgun (WGS) entry which is preliminary data.</text>
</comment>
<reference evidence="2 3" key="1">
    <citation type="submission" date="2020-08" db="EMBL/GenBank/DDBJ databases">
        <title>Bridging the membrane lipid divide: bacteria of the FCB group superphylum have the potential to synthesize archaeal ether lipids.</title>
        <authorList>
            <person name="Villanueva L."/>
            <person name="Von Meijenfeldt F.A.B."/>
            <person name="Westbye A.B."/>
            <person name="Yadav S."/>
            <person name="Hopmans E.C."/>
            <person name="Dutilh B.E."/>
            <person name="Sinninghe Damste J.S."/>
        </authorList>
    </citation>
    <scope>NUCLEOTIDE SEQUENCE [LARGE SCALE GENOMIC DNA]</scope>
    <source>
        <strain evidence="2">NIOZ-UU17</strain>
    </source>
</reference>
<proteinExistence type="predicted"/>
<evidence type="ECO:0000313" key="3">
    <source>
        <dbReference type="Proteomes" id="UP000605201"/>
    </source>
</evidence>
<dbReference type="EMBL" id="JACNIG010000206">
    <property type="protein sequence ID" value="MBC8432103.1"/>
    <property type="molecule type" value="Genomic_DNA"/>
</dbReference>
<evidence type="ECO:0000313" key="2">
    <source>
        <dbReference type="EMBL" id="MBC8432103.1"/>
    </source>
</evidence>
<dbReference type="Proteomes" id="UP000605201">
    <property type="component" value="Unassembled WGS sequence"/>
</dbReference>
<evidence type="ECO:0008006" key="4">
    <source>
        <dbReference type="Google" id="ProtNLM"/>
    </source>
</evidence>